<dbReference type="InterPro" id="IPR036910">
    <property type="entry name" value="HMG_box_dom_sf"/>
</dbReference>
<feature type="compositionally biased region" description="Low complexity" evidence="1">
    <location>
        <begin position="174"/>
        <end position="187"/>
    </location>
</feature>
<dbReference type="EMBL" id="GEBQ01019503">
    <property type="protein sequence ID" value="JAT20474.1"/>
    <property type="molecule type" value="Transcribed_RNA"/>
</dbReference>
<accession>A0A1B6LAD6</accession>
<feature type="compositionally biased region" description="Basic and acidic residues" evidence="1">
    <location>
        <begin position="15"/>
        <end position="53"/>
    </location>
</feature>
<proteinExistence type="predicted"/>
<reference evidence="2" key="1">
    <citation type="submission" date="2015-11" db="EMBL/GenBank/DDBJ databases">
        <title>De novo transcriptome assembly of four potential Pierce s Disease insect vectors from Arizona vineyards.</title>
        <authorList>
            <person name="Tassone E.E."/>
        </authorList>
    </citation>
    <scope>NUCLEOTIDE SEQUENCE</scope>
</reference>
<organism evidence="2">
    <name type="scientific">Graphocephala atropunctata</name>
    <dbReference type="NCBI Taxonomy" id="36148"/>
    <lineage>
        <taxon>Eukaryota</taxon>
        <taxon>Metazoa</taxon>
        <taxon>Ecdysozoa</taxon>
        <taxon>Arthropoda</taxon>
        <taxon>Hexapoda</taxon>
        <taxon>Insecta</taxon>
        <taxon>Pterygota</taxon>
        <taxon>Neoptera</taxon>
        <taxon>Paraneoptera</taxon>
        <taxon>Hemiptera</taxon>
        <taxon>Auchenorrhyncha</taxon>
        <taxon>Membracoidea</taxon>
        <taxon>Cicadellidae</taxon>
        <taxon>Cicadellinae</taxon>
        <taxon>Cicadellini</taxon>
        <taxon>Graphocephala</taxon>
    </lineage>
</organism>
<feature type="non-terminal residue" evidence="2">
    <location>
        <position position="1"/>
    </location>
</feature>
<feature type="region of interest" description="Disordered" evidence="1">
    <location>
        <begin position="1"/>
        <end position="53"/>
    </location>
</feature>
<feature type="compositionally biased region" description="Polar residues" evidence="1">
    <location>
        <begin position="85"/>
        <end position="102"/>
    </location>
</feature>
<evidence type="ECO:0000313" key="2">
    <source>
        <dbReference type="EMBL" id="JAT20474.1"/>
    </source>
</evidence>
<dbReference type="AlphaFoldDB" id="A0A1B6LAD6"/>
<sequence>EDKVSTDKTITLSQDELKVLDQMKVKQEEQEKKTTEKPPSHKEEDSGSDAEALKDILRLPDNLLDTDLVNTIMTETDGDIKSEENLMTESPMSDGRGTTTAPSKDELSDILGPHFNIVNMVRQTGLPNMDCKDVEEIFKGVLTDESQTSTEYTQPATNLIQPGPPPPTPSVIQSRPAMPHPSMSSSMTFPGASPYHSDYSNSPQFSPVFQEPPVWGEEQVEFTQQNLLCMEADETLGPASTIAAVLYANMTHPEWKKEFPSLG</sequence>
<feature type="region of interest" description="Disordered" evidence="1">
    <location>
        <begin position="155"/>
        <end position="190"/>
    </location>
</feature>
<gene>
    <name evidence="2" type="ORF">g.47979</name>
</gene>
<evidence type="ECO:0000256" key="1">
    <source>
        <dbReference type="SAM" id="MobiDB-lite"/>
    </source>
</evidence>
<name>A0A1B6LAD6_9HEMI</name>
<dbReference type="GO" id="GO:0005634">
    <property type="term" value="C:nucleus"/>
    <property type="evidence" value="ECO:0007669"/>
    <property type="project" value="UniProtKB-ARBA"/>
</dbReference>
<protein>
    <submittedName>
        <fullName evidence="2">Uncharacterized protein</fullName>
    </submittedName>
</protein>
<feature type="non-terminal residue" evidence="2">
    <location>
        <position position="263"/>
    </location>
</feature>
<dbReference type="Gene3D" id="1.10.30.10">
    <property type="entry name" value="High mobility group box domain"/>
    <property type="match status" value="1"/>
</dbReference>
<feature type="region of interest" description="Disordered" evidence="1">
    <location>
        <begin position="79"/>
        <end position="104"/>
    </location>
</feature>